<dbReference type="EMBL" id="BEYU01000050">
    <property type="protein sequence ID" value="GBG28934.1"/>
    <property type="molecule type" value="Genomic_DNA"/>
</dbReference>
<dbReference type="SMART" id="SM00320">
    <property type="entry name" value="WD40"/>
    <property type="match status" value="5"/>
</dbReference>
<gene>
    <name evidence="4" type="ORF">FCC1311_051552</name>
</gene>
<accession>A0A2R5GM38</accession>
<dbReference type="AlphaFoldDB" id="A0A2R5GM38"/>
<evidence type="ECO:0000313" key="5">
    <source>
        <dbReference type="Proteomes" id="UP000241890"/>
    </source>
</evidence>
<dbReference type="FunCoup" id="A0A2R5GM38">
    <property type="interactions" value="138"/>
</dbReference>
<evidence type="ECO:0000256" key="2">
    <source>
        <dbReference type="ARBA" id="ARBA00022737"/>
    </source>
</evidence>
<dbReference type="Proteomes" id="UP000241890">
    <property type="component" value="Unassembled WGS sequence"/>
</dbReference>
<evidence type="ECO:0000313" key="4">
    <source>
        <dbReference type="EMBL" id="GBG28934.1"/>
    </source>
</evidence>
<name>A0A2R5GM38_9STRA</name>
<dbReference type="Gene3D" id="2.130.10.10">
    <property type="entry name" value="YVTN repeat-like/Quinoprotein amine dehydrogenase"/>
    <property type="match status" value="1"/>
</dbReference>
<keyword evidence="5" id="KW-1185">Reference proteome</keyword>
<proteinExistence type="predicted"/>
<dbReference type="InParanoid" id="A0A2R5GM38"/>
<evidence type="ECO:0000256" key="3">
    <source>
        <dbReference type="PROSITE-ProRule" id="PRU00221"/>
    </source>
</evidence>
<dbReference type="SUPFAM" id="SSF50978">
    <property type="entry name" value="WD40 repeat-like"/>
    <property type="match status" value="1"/>
</dbReference>
<reference evidence="4 5" key="1">
    <citation type="submission" date="2017-12" db="EMBL/GenBank/DDBJ databases">
        <title>Sequencing, de novo assembly and annotation of complete genome of a new Thraustochytrid species, strain FCC1311.</title>
        <authorList>
            <person name="Sedici K."/>
            <person name="Godart F."/>
            <person name="Aiese Cigliano R."/>
            <person name="Sanseverino W."/>
            <person name="Barakat M."/>
            <person name="Ortet P."/>
            <person name="Marechal E."/>
            <person name="Cagnac O."/>
            <person name="Amato A."/>
        </authorList>
    </citation>
    <scope>NUCLEOTIDE SEQUENCE [LARGE SCALE GENOMIC DNA]</scope>
</reference>
<dbReference type="InterPro" id="IPR036322">
    <property type="entry name" value="WD40_repeat_dom_sf"/>
</dbReference>
<dbReference type="InterPro" id="IPR015943">
    <property type="entry name" value="WD40/YVTN_repeat-like_dom_sf"/>
</dbReference>
<protein>
    <submittedName>
        <fullName evidence="4">WD repeat-containing protein 92</fullName>
    </submittedName>
</protein>
<dbReference type="OrthoDB" id="10248252at2759"/>
<sequence>MDTTDAPQLIEHVNQGVDYTAYETRWVPSSARLAVVGLKAKGTGVLEVLELDAGKLRTVVSQEKAHGIKCATFGASSLENRSVATGDFAGNVSIYDLEHAAKPTWSVKGHETLVNCIEGCGGLSVGCGAPELVTGSRDGCVKVWDPRVERPVVSLEPADGDSGDPNDRRDCWAVAFGNSFNDEERVVAAGYDNGDVKLFDLRTNTVRWETNCANGVCGLQFDRPDIEMNKLVATTLESKFRVYDMRTEHPEEGFAYCTERAHKSTVWGVRHLPQNRDIMMTTGGNGGLNLYKYVYPKQRQVKDAEGRPKGVPGSVDLLNSKIISTQPVVSFDWNLDKEGLCALSCLDQTLRVYIVTKLNLY</sequence>
<keyword evidence="1 3" id="KW-0853">WD repeat</keyword>
<evidence type="ECO:0000256" key="1">
    <source>
        <dbReference type="ARBA" id="ARBA00022574"/>
    </source>
</evidence>
<feature type="repeat" description="WD" evidence="3">
    <location>
        <begin position="132"/>
        <end position="154"/>
    </location>
</feature>
<comment type="caution">
    <text evidence="4">The sequence shown here is derived from an EMBL/GenBank/DDBJ whole genome shotgun (WGS) entry which is preliminary data.</text>
</comment>
<keyword evidence="2" id="KW-0677">Repeat</keyword>
<dbReference type="PROSITE" id="PS50082">
    <property type="entry name" value="WD_REPEATS_2"/>
    <property type="match status" value="1"/>
</dbReference>
<dbReference type="Pfam" id="PF00400">
    <property type="entry name" value="WD40"/>
    <property type="match status" value="1"/>
</dbReference>
<dbReference type="InterPro" id="IPR001680">
    <property type="entry name" value="WD40_rpt"/>
</dbReference>
<dbReference type="PANTHER" id="PTHR10971">
    <property type="entry name" value="MRNA EXPORT FACTOR AND BUB3"/>
    <property type="match status" value="1"/>
</dbReference>
<organism evidence="4 5">
    <name type="scientific">Hondaea fermentalgiana</name>
    <dbReference type="NCBI Taxonomy" id="2315210"/>
    <lineage>
        <taxon>Eukaryota</taxon>
        <taxon>Sar</taxon>
        <taxon>Stramenopiles</taxon>
        <taxon>Bigyra</taxon>
        <taxon>Labyrinthulomycetes</taxon>
        <taxon>Thraustochytrida</taxon>
        <taxon>Thraustochytriidae</taxon>
        <taxon>Hondaea</taxon>
    </lineage>
</organism>